<comment type="caution">
    <text evidence="1">The sequence shown here is derived from an EMBL/GenBank/DDBJ whole genome shotgun (WGS) entry which is preliminary data.</text>
</comment>
<gene>
    <name evidence="1" type="ORF">TNIN_332201</name>
</gene>
<organism evidence="1 2">
    <name type="scientific">Trichonephila inaurata madagascariensis</name>
    <dbReference type="NCBI Taxonomy" id="2747483"/>
    <lineage>
        <taxon>Eukaryota</taxon>
        <taxon>Metazoa</taxon>
        <taxon>Ecdysozoa</taxon>
        <taxon>Arthropoda</taxon>
        <taxon>Chelicerata</taxon>
        <taxon>Arachnida</taxon>
        <taxon>Araneae</taxon>
        <taxon>Araneomorphae</taxon>
        <taxon>Entelegynae</taxon>
        <taxon>Araneoidea</taxon>
        <taxon>Nephilidae</taxon>
        <taxon>Trichonephila</taxon>
        <taxon>Trichonephila inaurata</taxon>
    </lineage>
</organism>
<keyword evidence="2" id="KW-1185">Reference proteome</keyword>
<evidence type="ECO:0000313" key="1">
    <source>
        <dbReference type="EMBL" id="GFY63569.1"/>
    </source>
</evidence>
<reference evidence="1" key="1">
    <citation type="submission" date="2020-08" db="EMBL/GenBank/DDBJ databases">
        <title>Multicomponent nature underlies the extraordinary mechanical properties of spider dragline silk.</title>
        <authorList>
            <person name="Kono N."/>
            <person name="Nakamura H."/>
            <person name="Mori M."/>
            <person name="Yoshida Y."/>
            <person name="Ohtoshi R."/>
            <person name="Malay A.D."/>
            <person name="Moran D.A.P."/>
            <person name="Tomita M."/>
            <person name="Numata K."/>
            <person name="Arakawa K."/>
        </authorList>
    </citation>
    <scope>NUCLEOTIDE SEQUENCE</scope>
</reference>
<protein>
    <submittedName>
        <fullName evidence="1">Uncharacterized protein</fullName>
    </submittedName>
</protein>
<evidence type="ECO:0000313" key="2">
    <source>
        <dbReference type="Proteomes" id="UP000886998"/>
    </source>
</evidence>
<sequence length="100" mass="11994">MMFQKYRNSISEFQNSRFDYPYRLPKNILIMYPLRKKFTYCSTAPFYTEWAKTFIKSFSFSHESHPCVHPDPGGDNGGMPCTLQHGVLHWPWRMDEVHRE</sequence>
<dbReference type="EMBL" id="BMAV01014849">
    <property type="protein sequence ID" value="GFY63569.1"/>
    <property type="molecule type" value="Genomic_DNA"/>
</dbReference>
<name>A0A8X6Y5Y4_9ARAC</name>
<dbReference type="AlphaFoldDB" id="A0A8X6Y5Y4"/>
<proteinExistence type="predicted"/>
<dbReference type="Proteomes" id="UP000886998">
    <property type="component" value="Unassembled WGS sequence"/>
</dbReference>
<accession>A0A8X6Y5Y4</accession>